<dbReference type="PANTHER" id="PTHR32089:SF112">
    <property type="entry name" value="LYSOZYME-LIKE PROTEIN-RELATED"/>
    <property type="match status" value="1"/>
</dbReference>
<protein>
    <submittedName>
        <fullName evidence="7">Methyl-accepting chemotaxis sensory transducer</fullName>
    </submittedName>
</protein>
<dbReference type="GO" id="GO:0016020">
    <property type="term" value="C:membrane"/>
    <property type="evidence" value="ECO:0007669"/>
    <property type="project" value="InterPro"/>
</dbReference>
<comment type="caution">
    <text evidence="7">The sequence shown here is derived from an EMBL/GenBank/DDBJ whole genome shotgun (WGS) entry which is preliminary data.</text>
</comment>
<organism evidence="7 8">
    <name type="scientific">Thermincola ferriacetica</name>
    <dbReference type="NCBI Taxonomy" id="281456"/>
    <lineage>
        <taxon>Bacteria</taxon>
        <taxon>Bacillati</taxon>
        <taxon>Bacillota</taxon>
        <taxon>Clostridia</taxon>
        <taxon>Eubacteriales</taxon>
        <taxon>Thermincolaceae</taxon>
        <taxon>Thermincola</taxon>
    </lineage>
</organism>
<dbReference type="Proteomes" id="UP000037175">
    <property type="component" value="Unassembled WGS sequence"/>
</dbReference>
<sequence>MNSVKRIKKPKVGFSFNKDSLATKFTLFVVGLIIVVLFIYTTFVIQQNTSIMYEQVIQKGVSLTSGLSGVASNNIGLQQFFTLQEGLVTVKNKNPDLKEIYLIDKNGKIFAHSESNEVGKVLQDEFTKKVSQVNEPYFKKFTAGDGSEYYRIAMPVSYDLERWGTLVASLDTKHVAIANAKARNLAIGIALVLIIVSTILTYLLVRLMMKPLNYLGDKMKLMAEGDFSQDIHYKRNDEIGALAKSMNLMLSNIRSLIGQVINASHQVTTTSEQLSLNADEAAKVTQSVAASIGTVATGNLEQTESVNSAVQTFTQLSRAIDQIAMGAQEQARSINDTSEVVSAMASAIEDVANRSKNVSEAANKTAEVAATGGHAVQSAIVGMNRIKETVFETANRIRELGEYSGRIGEIIQVIDDIADQTNLLALNAAIEAARAGEHGKGFAVVADEVRKLAERSSHATKEIAELITNIQQGTNRAVKAMDEGTREVEAGSKLGLDAGKALEDIVKNVNLVTEYMQSITISTQGLSENSIKVVESMNNIAAIAEENSASTEEIAANNKVVISAIDKISQIADENARSAEQVSAATQEMTATNEEMAASAKALAQLAEQLDEIVSKFKI</sequence>
<dbReference type="Gene3D" id="6.10.340.10">
    <property type="match status" value="1"/>
</dbReference>
<dbReference type="CDD" id="cd06225">
    <property type="entry name" value="HAMP"/>
    <property type="match status" value="1"/>
</dbReference>
<feature type="transmembrane region" description="Helical" evidence="4">
    <location>
        <begin position="21"/>
        <end position="45"/>
    </location>
</feature>
<dbReference type="InterPro" id="IPR004089">
    <property type="entry name" value="MCPsignal_dom"/>
</dbReference>
<keyword evidence="4" id="KW-1133">Transmembrane helix</keyword>
<name>A0A0L6W5Z3_9FIRM</name>
<dbReference type="CDD" id="cd11386">
    <property type="entry name" value="MCP_signal"/>
    <property type="match status" value="1"/>
</dbReference>
<accession>A0A0L6W5Z3</accession>
<evidence type="ECO:0000256" key="2">
    <source>
        <dbReference type="ARBA" id="ARBA00029447"/>
    </source>
</evidence>
<keyword evidence="4" id="KW-0472">Membrane</keyword>
<dbReference type="GO" id="GO:0007165">
    <property type="term" value="P:signal transduction"/>
    <property type="evidence" value="ECO:0007669"/>
    <property type="project" value="UniProtKB-KW"/>
</dbReference>
<feature type="transmembrane region" description="Helical" evidence="4">
    <location>
        <begin position="185"/>
        <end position="205"/>
    </location>
</feature>
<evidence type="ECO:0000259" key="6">
    <source>
        <dbReference type="PROSITE" id="PS50885"/>
    </source>
</evidence>
<dbReference type="PATRIC" id="fig|281456.6.peg.744"/>
<dbReference type="PROSITE" id="PS50885">
    <property type="entry name" value="HAMP"/>
    <property type="match status" value="1"/>
</dbReference>
<dbReference type="InterPro" id="IPR003660">
    <property type="entry name" value="HAMP_dom"/>
</dbReference>
<comment type="similarity">
    <text evidence="2">Belongs to the methyl-accepting chemotaxis (MCP) protein family.</text>
</comment>
<reference evidence="8" key="1">
    <citation type="submission" date="2015-07" db="EMBL/GenBank/DDBJ databases">
        <title>Complete Genome of Thermincola ferriacetica strain Z-0001T.</title>
        <authorList>
            <person name="Lusk B."/>
            <person name="Badalamenti J.P."/>
            <person name="Parameswaran P."/>
            <person name="Bond D.R."/>
            <person name="Torres C.I."/>
        </authorList>
    </citation>
    <scope>NUCLEOTIDE SEQUENCE [LARGE SCALE GENOMIC DNA]</scope>
    <source>
        <strain evidence="8">Z-0001</strain>
    </source>
</reference>
<dbReference type="SMART" id="SM00283">
    <property type="entry name" value="MA"/>
    <property type="match status" value="1"/>
</dbReference>
<dbReference type="EMBL" id="LGTE01000003">
    <property type="protein sequence ID" value="KNZ70519.1"/>
    <property type="molecule type" value="Genomic_DNA"/>
</dbReference>
<dbReference type="AlphaFoldDB" id="A0A0L6W5Z3"/>
<dbReference type="SUPFAM" id="SSF58104">
    <property type="entry name" value="Methyl-accepting chemotaxis protein (MCP) signaling domain"/>
    <property type="match status" value="2"/>
</dbReference>
<evidence type="ECO:0000256" key="1">
    <source>
        <dbReference type="ARBA" id="ARBA00023224"/>
    </source>
</evidence>
<evidence type="ECO:0000313" key="8">
    <source>
        <dbReference type="Proteomes" id="UP000037175"/>
    </source>
</evidence>
<keyword evidence="8" id="KW-1185">Reference proteome</keyword>
<evidence type="ECO:0000313" key="7">
    <source>
        <dbReference type="EMBL" id="KNZ70519.1"/>
    </source>
</evidence>
<dbReference type="Gene3D" id="1.10.287.950">
    <property type="entry name" value="Methyl-accepting chemotaxis protein"/>
    <property type="match status" value="1"/>
</dbReference>
<dbReference type="InterPro" id="IPR029151">
    <property type="entry name" value="Sensor-like_sf"/>
</dbReference>
<dbReference type="RefSeq" id="WP_052216891.1">
    <property type="nucleotide sequence ID" value="NZ_LGTE01000003.1"/>
</dbReference>
<evidence type="ECO:0000259" key="5">
    <source>
        <dbReference type="PROSITE" id="PS50111"/>
    </source>
</evidence>
<dbReference type="Pfam" id="PF00015">
    <property type="entry name" value="MCPsignal"/>
    <property type="match status" value="1"/>
</dbReference>
<keyword evidence="1 3" id="KW-0807">Transducer</keyword>
<feature type="domain" description="Methyl-accepting transducer" evidence="5">
    <location>
        <begin position="305"/>
        <end position="555"/>
    </location>
</feature>
<dbReference type="Pfam" id="PF00672">
    <property type="entry name" value="HAMP"/>
    <property type="match status" value="1"/>
</dbReference>
<dbReference type="PANTHER" id="PTHR32089">
    <property type="entry name" value="METHYL-ACCEPTING CHEMOTAXIS PROTEIN MCPB"/>
    <property type="match status" value="1"/>
</dbReference>
<evidence type="ECO:0000256" key="3">
    <source>
        <dbReference type="PROSITE-ProRule" id="PRU00284"/>
    </source>
</evidence>
<dbReference type="SUPFAM" id="SSF103190">
    <property type="entry name" value="Sensory domain-like"/>
    <property type="match status" value="1"/>
</dbReference>
<keyword evidence="4" id="KW-0812">Transmembrane</keyword>
<evidence type="ECO:0000256" key="4">
    <source>
        <dbReference type="SAM" id="Phobius"/>
    </source>
</evidence>
<dbReference type="PROSITE" id="PS50111">
    <property type="entry name" value="CHEMOTAXIS_TRANSDUC_2"/>
    <property type="match status" value="1"/>
</dbReference>
<proteinExistence type="inferred from homology"/>
<gene>
    <name evidence="7" type="ORF">Tfer_0701</name>
</gene>
<dbReference type="SMART" id="SM00304">
    <property type="entry name" value="HAMP"/>
    <property type="match status" value="1"/>
</dbReference>
<feature type="domain" description="HAMP" evidence="6">
    <location>
        <begin position="206"/>
        <end position="258"/>
    </location>
</feature>